<evidence type="ECO:0000259" key="1">
    <source>
        <dbReference type="Pfam" id="PF07085"/>
    </source>
</evidence>
<comment type="caution">
    <text evidence="2">The sequence shown here is derived from an EMBL/GenBank/DDBJ whole genome shotgun (WGS) entry which is preliminary data.</text>
</comment>
<feature type="domain" description="DRTGG" evidence="1">
    <location>
        <begin position="7"/>
        <end position="104"/>
    </location>
</feature>
<organism evidence="2 3">
    <name type="scientific">Neglectibacter timonensis</name>
    <dbReference type="NCBI Taxonomy" id="1776382"/>
    <lineage>
        <taxon>Bacteria</taxon>
        <taxon>Bacillati</taxon>
        <taxon>Bacillota</taxon>
        <taxon>Clostridia</taxon>
        <taxon>Eubacteriales</taxon>
        <taxon>Oscillospiraceae</taxon>
        <taxon>Neglectibacter</taxon>
    </lineage>
</organism>
<dbReference type="Gene3D" id="3.40.1390.20">
    <property type="entry name" value="HprK N-terminal domain-like"/>
    <property type="match status" value="1"/>
</dbReference>
<evidence type="ECO:0000313" key="3">
    <source>
        <dbReference type="Proteomes" id="UP001524473"/>
    </source>
</evidence>
<dbReference type="Proteomes" id="UP001524473">
    <property type="component" value="Unassembled WGS sequence"/>
</dbReference>
<keyword evidence="3" id="KW-1185">Reference proteome</keyword>
<gene>
    <name evidence="2" type="ORF">NE695_01290</name>
</gene>
<dbReference type="InterPro" id="IPR010766">
    <property type="entry name" value="DRTGG"/>
</dbReference>
<dbReference type="Pfam" id="PF07085">
    <property type="entry name" value="DRTGG"/>
    <property type="match status" value="1"/>
</dbReference>
<name>A0ABT1RW34_9FIRM</name>
<proteinExistence type="predicted"/>
<dbReference type="RefSeq" id="WP_066865230.1">
    <property type="nucleotide sequence ID" value="NZ_CABKVV010000014.1"/>
</dbReference>
<sequence length="111" mass="11686">MQIGEMAQTCGWKLLAGEKGTGNEVDGCYVGDLLSWVMARAQAGNVWLTVMGNVNAVAVATLTEVSAIVLTESAALDAEAAVKAEQQGIPVYTCAENTYETAVQVYEKLGQ</sequence>
<dbReference type="GeneID" id="90532863"/>
<accession>A0ABT1RW34</accession>
<reference evidence="2 3" key="1">
    <citation type="submission" date="2022-06" db="EMBL/GenBank/DDBJ databases">
        <title>Isolation of gut microbiota from human fecal samples.</title>
        <authorList>
            <person name="Pamer E.G."/>
            <person name="Barat B."/>
            <person name="Waligurski E."/>
            <person name="Medina S."/>
            <person name="Paddock L."/>
            <person name="Mostad J."/>
        </authorList>
    </citation>
    <scope>NUCLEOTIDE SEQUENCE [LARGE SCALE GENOMIC DNA]</scope>
    <source>
        <strain evidence="2 3">DFI.9.73</strain>
    </source>
</reference>
<dbReference type="InterPro" id="IPR028979">
    <property type="entry name" value="Ser_kin/Pase_Hpr-like_N_sf"/>
</dbReference>
<dbReference type="SUPFAM" id="SSF75138">
    <property type="entry name" value="HprK N-terminal domain-like"/>
    <property type="match status" value="1"/>
</dbReference>
<dbReference type="EMBL" id="JANFZH010000002">
    <property type="protein sequence ID" value="MCQ4838545.1"/>
    <property type="molecule type" value="Genomic_DNA"/>
</dbReference>
<protein>
    <submittedName>
        <fullName evidence="2">DRTGG domain-containing protein</fullName>
    </submittedName>
</protein>
<evidence type="ECO:0000313" key="2">
    <source>
        <dbReference type="EMBL" id="MCQ4838545.1"/>
    </source>
</evidence>